<gene>
    <name evidence="3" type="ORF">K457DRAFT_141298</name>
</gene>
<dbReference type="EMBL" id="KV442080">
    <property type="protein sequence ID" value="OAQ25342.1"/>
    <property type="molecule type" value="Genomic_DNA"/>
</dbReference>
<name>A0A197JJG0_9FUNG</name>
<dbReference type="InterPro" id="IPR005627">
    <property type="entry name" value="CutC-like"/>
</dbReference>
<dbReference type="PANTHER" id="PTHR12598:SF0">
    <property type="entry name" value="COPPER HOMEOSTASIS PROTEIN CUTC HOMOLOG"/>
    <property type="match status" value="1"/>
</dbReference>
<dbReference type="HAMAP" id="MF_00795">
    <property type="entry name" value="CutC"/>
    <property type="match status" value="1"/>
</dbReference>
<dbReference type="AlphaFoldDB" id="A0A197JJG0"/>
<dbReference type="PANTHER" id="PTHR12598">
    <property type="entry name" value="COPPER HOMEOSTASIS PROTEIN CUTC"/>
    <property type="match status" value="1"/>
</dbReference>
<sequence>MSTTTNSTHAPLFEVCLDSVASAIIAEKTGGKRIELCAGLMEGGITPSAGLIKTVKTKTSLPIMVMIRPRGGDFCYDDDEFDAMLEDIKLCHTLKVEGVVFGVLLPDGSVDKVRTARLVEAAKPMLVTFHRAFDMVKDPFEALEDIISIGNIQRILTSGCERSAYEGLDTLVQLSNRAQGRIIILPGAGISERNVNKIVEAMGAKEVHVGAGGTKESSMEFRNPYCSMGYAVSAPEYALKVTSASKLGGMIQRF</sequence>
<protein>
    <recommendedName>
        <fullName evidence="2">Copper homeostasis protein cutC homolog</fullName>
    </recommendedName>
</protein>
<dbReference type="GO" id="GO:0005507">
    <property type="term" value="F:copper ion binding"/>
    <property type="evidence" value="ECO:0007669"/>
    <property type="project" value="TreeGrafter"/>
</dbReference>
<evidence type="ECO:0000256" key="1">
    <source>
        <dbReference type="ARBA" id="ARBA00007768"/>
    </source>
</evidence>
<dbReference type="OrthoDB" id="7392499at2759"/>
<evidence type="ECO:0000256" key="2">
    <source>
        <dbReference type="ARBA" id="ARBA00019014"/>
    </source>
</evidence>
<dbReference type="FunFam" id="3.20.20.380:FF:000001">
    <property type="entry name" value="Copper homeostasis protein CutC"/>
    <property type="match status" value="1"/>
</dbReference>
<evidence type="ECO:0000313" key="4">
    <source>
        <dbReference type="Proteomes" id="UP000078512"/>
    </source>
</evidence>
<reference evidence="3 4" key="1">
    <citation type="submission" date="2016-05" db="EMBL/GenBank/DDBJ databases">
        <title>Genome sequencing reveals origins of a unique bacterial endosymbiosis in the earliest lineages of terrestrial Fungi.</title>
        <authorList>
            <consortium name="DOE Joint Genome Institute"/>
            <person name="Uehling J."/>
            <person name="Gryganskyi A."/>
            <person name="Hameed K."/>
            <person name="Tschaplinski T."/>
            <person name="Misztal P."/>
            <person name="Wu S."/>
            <person name="Desiro A."/>
            <person name="Vande Pol N."/>
            <person name="Du Z.-Y."/>
            <person name="Zienkiewicz A."/>
            <person name="Zienkiewicz K."/>
            <person name="Morin E."/>
            <person name="Tisserant E."/>
            <person name="Splivallo R."/>
            <person name="Hainaut M."/>
            <person name="Henrissat B."/>
            <person name="Ohm R."/>
            <person name="Kuo A."/>
            <person name="Yan J."/>
            <person name="Lipzen A."/>
            <person name="Nolan M."/>
            <person name="Labutti K."/>
            <person name="Barry K."/>
            <person name="Goldstein A."/>
            <person name="Labbe J."/>
            <person name="Schadt C."/>
            <person name="Tuskan G."/>
            <person name="Grigoriev I."/>
            <person name="Martin F."/>
            <person name="Vilgalys R."/>
            <person name="Bonito G."/>
        </authorList>
    </citation>
    <scope>NUCLEOTIDE SEQUENCE [LARGE SCALE GENOMIC DNA]</scope>
    <source>
        <strain evidence="3 4">AG-77</strain>
    </source>
</reference>
<evidence type="ECO:0000313" key="3">
    <source>
        <dbReference type="EMBL" id="OAQ25342.1"/>
    </source>
</evidence>
<keyword evidence="4" id="KW-1185">Reference proteome</keyword>
<accession>A0A197JJG0</accession>
<dbReference type="STRING" id="1314771.A0A197JJG0"/>
<dbReference type="Proteomes" id="UP000078512">
    <property type="component" value="Unassembled WGS sequence"/>
</dbReference>
<proteinExistence type="inferred from homology"/>
<dbReference type="Pfam" id="PF03932">
    <property type="entry name" value="CutC"/>
    <property type="match status" value="1"/>
</dbReference>
<dbReference type="Gene3D" id="3.20.20.380">
    <property type="entry name" value="Copper homeostasis (CutC) domain"/>
    <property type="match status" value="1"/>
</dbReference>
<organism evidence="3 4">
    <name type="scientific">Linnemannia elongata AG-77</name>
    <dbReference type="NCBI Taxonomy" id="1314771"/>
    <lineage>
        <taxon>Eukaryota</taxon>
        <taxon>Fungi</taxon>
        <taxon>Fungi incertae sedis</taxon>
        <taxon>Mucoromycota</taxon>
        <taxon>Mortierellomycotina</taxon>
        <taxon>Mortierellomycetes</taxon>
        <taxon>Mortierellales</taxon>
        <taxon>Mortierellaceae</taxon>
        <taxon>Linnemannia</taxon>
    </lineage>
</organism>
<dbReference type="SUPFAM" id="SSF110395">
    <property type="entry name" value="CutC-like"/>
    <property type="match status" value="1"/>
</dbReference>
<comment type="similarity">
    <text evidence="1">Belongs to the CutC family.</text>
</comment>
<dbReference type="InterPro" id="IPR036822">
    <property type="entry name" value="CutC-like_dom_sf"/>
</dbReference>